<evidence type="ECO:0000256" key="1">
    <source>
        <dbReference type="SAM" id="Coils"/>
    </source>
</evidence>
<dbReference type="Proteomes" id="UP000092093">
    <property type="component" value="Unassembled WGS sequence"/>
</dbReference>
<keyword evidence="2" id="KW-0812">Transmembrane</keyword>
<evidence type="ECO:0000313" key="3">
    <source>
        <dbReference type="EMBL" id="OBQ44577.1"/>
    </source>
</evidence>
<dbReference type="AlphaFoldDB" id="A0A1B7X5D8"/>
<comment type="caution">
    <text evidence="3">The sequence shown here is derived from an EMBL/GenBank/DDBJ whole genome shotgun (WGS) entry which is preliminary data.</text>
</comment>
<evidence type="ECO:0000256" key="2">
    <source>
        <dbReference type="SAM" id="Phobius"/>
    </source>
</evidence>
<name>A0A1B7X5D8_APHFL</name>
<organism evidence="3 4">
    <name type="scientific">Aphanizomenon flos-aquae WA102</name>
    <dbReference type="NCBI Taxonomy" id="1710896"/>
    <lineage>
        <taxon>Bacteria</taxon>
        <taxon>Bacillati</taxon>
        <taxon>Cyanobacteriota</taxon>
        <taxon>Cyanophyceae</taxon>
        <taxon>Nostocales</taxon>
        <taxon>Aphanizomenonaceae</taxon>
        <taxon>Aphanizomenon</taxon>
    </lineage>
</organism>
<keyword evidence="1" id="KW-0175">Coiled coil</keyword>
<keyword evidence="2" id="KW-1133">Transmembrane helix</keyword>
<sequence length="535" mass="62657">MLKDIRKTLFRFFSPFFKLGTGYRKFWYVAIFSILVILITTIIKASFFSKNDYCAKLDLPMDKQLSCQVWNGITTLEWALFTASLVQIFTRVAEIWSTQDKKIAFDDFFGFDSYPINNKNDVAIVIPDFPLKSLENVINHILKNPNFNNSENYFPKEFLINHIILHIQAFPMSFFKEIITGLYEEYRRDPDKLLEKIMKNIDIMENQNIDKNKLKKLIEYLYTSNYITDNDRYENIDVDNIMDEIQYIVENPNLKLSDLISKILKNIQYSRNTLDSEYAKEIREAYIKKIIRINFKSYPNINIKDTIDKAMTIFKIDKNMLKEDETDKYAKYLAQKIKHSDLEQNTGKKLSELNFVATSDTKSLCYITSLLAAKEYIIDKIHTDDIDISEIEKYQYKSLIILGLFSNKLVSHFETNNRLFTLDTTDTRNKKIIININSSPGKKVSYQDDSDNGTNVFWGLICKTKINEKQVTIVGGISSEGTLETAKFLKKDWEKVSEKLTKKIKENNRELSNVECVIMIKITKDNQDIDDIYYI</sequence>
<dbReference type="EMBL" id="LJOW01000019">
    <property type="protein sequence ID" value="OBQ44577.1"/>
    <property type="molecule type" value="Genomic_DNA"/>
</dbReference>
<protein>
    <submittedName>
        <fullName evidence="3">Uncharacterized protein</fullName>
    </submittedName>
</protein>
<gene>
    <name evidence="3" type="ORF">AN484_06215</name>
</gene>
<evidence type="ECO:0000313" key="4">
    <source>
        <dbReference type="Proteomes" id="UP000092093"/>
    </source>
</evidence>
<keyword evidence="2" id="KW-0472">Membrane</keyword>
<accession>A0A1B7X5D8</accession>
<reference evidence="3 4" key="1">
    <citation type="submission" date="2015-09" db="EMBL/GenBank/DDBJ databases">
        <title>Aphanizomenon flos-aquae WA102.</title>
        <authorList>
            <person name="Driscoll C."/>
        </authorList>
    </citation>
    <scope>NUCLEOTIDE SEQUENCE [LARGE SCALE GENOMIC DNA]</scope>
    <source>
        <strain evidence="3">WA102</strain>
    </source>
</reference>
<proteinExistence type="predicted"/>
<feature type="coiled-coil region" evidence="1">
    <location>
        <begin position="490"/>
        <end position="517"/>
    </location>
</feature>
<feature type="transmembrane region" description="Helical" evidence="2">
    <location>
        <begin position="26"/>
        <end position="47"/>
    </location>
</feature>